<dbReference type="RefSeq" id="WP_045443344.1">
    <property type="nucleotide sequence ID" value="NZ_BBIO01000003.1"/>
</dbReference>
<comment type="caution">
    <text evidence="6">The sequence shown here is derived from an EMBL/GenBank/DDBJ whole genome shotgun (WGS) entry which is preliminary data.</text>
</comment>
<protein>
    <recommendedName>
        <fullName evidence="5">Ribosomal RNA large subunit methyltransferase H</fullName>
        <ecNumber evidence="5">2.1.1.177</ecNumber>
    </recommendedName>
    <alternativeName>
        <fullName evidence="5">23S rRNA (pseudouridine1915-N3)-methyltransferase</fullName>
    </alternativeName>
    <alternativeName>
        <fullName evidence="5">23S rRNA m3Psi1915 methyltransferase</fullName>
    </alternativeName>
    <alternativeName>
        <fullName evidence="5">rRNA (pseudouridine-N3-)-methyltransferase RlmH</fullName>
    </alternativeName>
</protein>
<feature type="binding site" evidence="5">
    <location>
        <position position="74"/>
    </location>
    <ligand>
        <name>S-adenosyl-L-methionine</name>
        <dbReference type="ChEBI" id="CHEBI:59789"/>
    </ligand>
</feature>
<comment type="caution">
    <text evidence="5">Lacks conserved residue(s) required for the propagation of feature annotation.</text>
</comment>
<gene>
    <name evidence="5" type="primary">rlmH</name>
    <name evidence="6" type="ORF">M2A_0819</name>
</gene>
<sequence>MRIFLGCVGRLKAGPEQELCSDYLARAAALGPGLGLTGFHLTEVEEKNKSAGLKEREAAKLLAAIPETALIVALDERGGAMGSEKFADWIGRERDSGTADMAFLIGGADGLSPQIRERAAKTLAFGPQTWPHMLARVMLTEQLYRAVTILAGHPYHRP</sequence>
<dbReference type="SUPFAM" id="SSF75217">
    <property type="entry name" value="alpha/beta knot"/>
    <property type="match status" value="1"/>
</dbReference>
<evidence type="ECO:0000256" key="3">
    <source>
        <dbReference type="ARBA" id="ARBA00022691"/>
    </source>
</evidence>
<organism evidence="6 7">
    <name type="scientific">Tepidicaulis marinus</name>
    <dbReference type="NCBI Taxonomy" id="1333998"/>
    <lineage>
        <taxon>Bacteria</taxon>
        <taxon>Pseudomonadati</taxon>
        <taxon>Pseudomonadota</taxon>
        <taxon>Alphaproteobacteria</taxon>
        <taxon>Hyphomicrobiales</taxon>
        <taxon>Parvibaculaceae</taxon>
        <taxon>Tepidicaulis</taxon>
    </lineage>
</organism>
<comment type="function">
    <text evidence="5">Specifically methylates the pseudouridine at position 1915 (m3Psi1915) in 23S rRNA.</text>
</comment>
<reference evidence="6 7" key="1">
    <citation type="submission" date="2014-07" db="EMBL/GenBank/DDBJ databases">
        <title>Tepidicaulis marinum gen. nov., sp. nov., a novel marine bacterium denitrifying nitrate to nitrous oxide strictly under microaerobic conditions.</title>
        <authorList>
            <person name="Takeuchi M."/>
            <person name="Yamagishi T."/>
            <person name="Kamagata Y."/>
            <person name="Oshima K."/>
            <person name="Hattori M."/>
            <person name="Katayama T."/>
            <person name="Hanada S."/>
            <person name="Tamaki H."/>
            <person name="Marumo K."/>
            <person name="Maeda H."/>
            <person name="Nedachi M."/>
            <person name="Iwasaki W."/>
            <person name="Suwa Y."/>
            <person name="Sakata S."/>
        </authorList>
    </citation>
    <scope>NUCLEOTIDE SEQUENCE [LARGE SCALE GENOMIC DNA]</scope>
    <source>
        <strain evidence="6 7">MA2</strain>
    </source>
</reference>
<proteinExistence type="inferred from homology"/>
<dbReference type="PANTHER" id="PTHR33603:SF1">
    <property type="entry name" value="RIBOSOMAL RNA LARGE SUBUNIT METHYLTRANSFERASE H"/>
    <property type="match status" value="1"/>
</dbReference>
<dbReference type="HAMAP" id="MF_00658">
    <property type="entry name" value="23SrRNA_methyltr_H"/>
    <property type="match status" value="1"/>
</dbReference>
<comment type="similarity">
    <text evidence="4 5">Belongs to the RNA methyltransferase RlmH family.</text>
</comment>
<dbReference type="GO" id="GO:0070038">
    <property type="term" value="F:rRNA (pseudouridine-N3-)-methyltransferase activity"/>
    <property type="evidence" value="ECO:0007669"/>
    <property type="project" value="UniProtKB-UniRule"/>
</dbReference>
<evidence type="ECO:0000313" key="6">
    <source>
        <dbReference type="EMBL" id="GAK44320.1"/>
    </source>
</evidence>
<keyword evidence="5" id="KW-0698">rRNA processing</keyword>
<dbReference type="PANTHER" id="PTHR33603">
    <property type="entry name" value="METHYLTRANSFERASE"/>
    <property type="match status" value="1"/>
</dbReference>
<dbReference type="Gene3D" id="3.40.1280.10">
    <property type="match status" value="1"/>
</dbReference>
<evidence type="ECO:0000256" key="2">
    <source>
        <dbReference type="ARBA" id="ARBA00022679"/>
    </source>
</evidence>
<dbReference type="AlphaFoldDB" id="A0A081B8F2"/>
<feature type="binding site" evidence="5">
    <location>
        <position position="106"/>
    </location>
    <ligand>
        <name>S-adenosyl-L-methionine</name>
        <dbReference type="ChEBI" id="CHEBI:59789"/>
    </ligand>
</feature>
<name>A0A081B8F2_9HYPH</name>
<dbReference type="InterPro" id="IPR029028">
    <property type="entry name" value="Alpha/beta_knot_MTases"/>
</dbReference>
<dbReference type="InterPro" id="IPR003742">
    <property type="entry name" value="RlmH-like"/>
</dbReference>
<dbReference type="eggNOG" id="COG1576">
    <property type="taxonomic scope" value="Bacteria"/>
</dbReference>
<dbReference type="EC" id="2.1.1.177" evidence="5"/>
<comment type="catalytic activity">
    <reaction evidence="5">
        <text>pseudouridine(1915) in 23S rRNA + S-adenosyl-L-methionine = N(3)-methylpseudouridine(1915) in 23S rRNA + S-adenosyl-L-homocysteine + H(+)</text>
        <dbReference type="Rhea" id="RHEA:42752"/>
        <dbReference type="Rhea" id="RHEA-COMP:10221"/>
        <dbReference type="Rhea" id="RHEA-COMP:10222"/>
        <dbReference type="ChEBI" id="CHEBI:15378"/>
        <dbReference type="ChEBI" id="CHEBI:57856"/>
        <dbReference type="ChEBI" id="CHEBI:59789"/>
        <dbReference type="ChEBI" id="CHEBI:65314"/>
        <dbReference type="ChEBI" id="CHEBI:74486"/>
        <dbReference type="EC" id="2.1.1.177"/>
    </reaction>
</comment>
<keyword evidence="1 5" id="KW-0489">Methyltransferase</keyword>
<comment type="subcellular location">
    <subcellularLocation>
        <location evidence="5">Cytoplasm</location>
    </subcellularLocation>
</comment>
<evidence type="ECO:0000256" key="1">
    <source>
        <dbReference type="ARBA" id="ARBA00022603"/>
    </source>
</evidence>
<evidence type="ECO:0000256" key="4">
    <source>
        <dbReference type="ARBA" id="ARBA00038303"/>
    </source>
</evidence>
<keyword evidence="2 5" id="KW-0808">Transferase</keyword>
<dbReference type="PIRSF" id="PIRSF004505">
    <property type="entry name" value="MT_bac"/>
    <property type="match status" value="1"/>
</dbReference>
<dbReference type="NCBIfam" id="NF000989">
    <property type="entry name" value="PRK00103.2-3"/>
    <property type="match status" value="1"/>
</dbReference>
<accession>A0A081B8F2</accession>
<keyword evidence="5" id="KW-0963">Cytoplasm</keyword>
<keyword evidence="3 5" id="KW-0949">S-adenosyl-L-methionine</keyword>
<dbReference type="Pfam" id="PF02590">
    <property type="entry name" value="SPOUT_MTase"/>
    <property type="match status" value="1"/>
</dbReference>
<dbReference type="InterPro" id="IPR029026">
    <property type="entry name" value="tRNA_m1G_MTases_N"/>
</dbReference>
<dbReference type="Proteomes" id="UP000028702">
    <property type="component" value="Unassembled WGS sequence"/>
</dbReference>
<keyword evidence="7" id="KW-1185">Reference proteome</keyword>
<evidence type="ECO:0000313" key="7">
    <source>
        <dbReference type="Proteomes" id="UP000028702"/>
    </source>
</evidence>
<comment type="subunit">
    <text evidence="5">Homodimer.</text>
</comment>
<dbReference type="EMBL" id="BBIO01000003">
    <property type="protein sequence ID" value="GAK44320.1"/>
    <property type="molecule type" value="Genomic_DNA"/>
</dbReference>
<evidence type="ECO:0000256" key="5">
    <source>
        <dbReference type="HAMAP-Rule" id="MF_00658"/>
    </source>
</evidence>
<dbReference type="STRING" id="1333998.M2A_0819"/>
<dbReference type="CDD" id="cd18081">
    <property type="entry name" value="RlmH-like"/>
    <property type="match status" value="1"/>
</dbReference>
<dbReference type="GO" id="GO:0005737">
    <property type="term" value="C:cytoplasm"/>
    <property type="evidence" value="ECO:0007669"/>
    <property type="project" value="UniProtKB-SubCell"/>
</dbReference>